<name>A0A330M1J3_9GAMM</name>
<dbReference type="EMBL" id="LS483452">
    <property type="protein sequence ID" value="SQH76001.1"/>
    <property type="molecule type" value="Genomic_DNA"/>
</dbReference>
<proteinExistence type="predicted"/>
<sequence length="92" mass="10942">MFDVNQWGKAELMLDKKRVWLEKMVRRLMLLVGGMGLIVIYSGFFYLMFKGTDTSALPWYLLLSPWICIYFGLTQTRQLAVVLWFKQKLTRK</sequence>
<dbReference type="AlphaFoldDB" id="A0A330M1J3"/>
<dbReference type="KEGG" id="sbk:SHEWBE_2035"/>
<reference evidence="3" key="1">
    <citation type="submission" date="2018-06" db="EMBL/GenBank/DDBJ databases">
        <authorList>
            <person name="Cea G.-C."/>
            <person name="William W."/>
        </authorList>
    </citation>
    <scope>NUCLEOTIDE SEQUENCE [LARGE SCALE GENOMIC DNA]</scope>
    <source>
        <strain evidence="3">DB21MT-2</strain>
    </source>
</reference>
<dbReference type="Proteomes" id="UP000250123">
    <property type="component" value="Chromosome SHEWBE"/>
</dbReference>
<evidence type="ECO:0000313" key="2">
    <source>
        <dbReference type="EMBL" id="SQH76001.1"/>
    </source>
</evidence>
<gene>
    <name evidence="2" type="ORF">SHEWBE_2035</name>
</gene>
<protein>
    <submittedName>
        <fullName evidence="2">Uncharacterized protein</fullName>
    </submittedName>
</protein>
<dbReference type="OrthoDB" id="6266418at2"/>
<keyword evidence="1" id="KW-0472">Membrane</keyword>
<keyword evidence="1" id="KW-0812">Transmembrane</keyword>
<evidence type="ECO:0000256" key="1">
    <source>
        <dbReference type="SAM" id="Phobius"/>
    </source>
</evidence>
<organism evidence="2 3">
    <name type="scientific">Shewanella benthica</name>
    <dbReference type="NCBI Taxonomy" id="43661"/>
    <lineage>
        <taxon>Bacteria</taxon>
        <taxon>Pseudomonadati</taxon>
        <taxon>Pseudomonadota</taxon>
        <taxon>Gammaproteobacteria</taxon>
        <taxon>Alteromonadales</taxon>
        <taxon>Shewanellaceae</taxon>
        <taxon>Shewanella</taxon>
    </lineage>
</organism>
<evidence type="ECO:0000313" key="3">
    <source>
        <dbReference type="Proteomes" id="UP000250123"/>
    </source>
</evidence>
<dbReference type="RefSeq" id="WP_112352330.1">
    <property type="nucleotide sequence ID" value="NZ_LS483452.1"/>
</dbReference>
<feature type="transmembrane region" description="Helical" evidence="1">
    <location>
        <begin position="28"/>
        <end position="47"/>
    </location>
</feature>
<feature type="transmembrane region" description="Helical" evidence="1">
    <location>
        <begin position="59"/>
        <end position="85"/>
    </location>
</feature>
<keyword evidence="1" id="KW-1133">Transmembrane helix</keyword>
<accession>A0A330M1J3</accession>